<evidence type="ECO:0008006" key="3">
    <source>
        <dbReference type="Google" id="ProtNLM"/>
    </source>
</evidence>
<feature type="compositionally biased region" description="Basic and acidic residues" evidence="1">
    <location>
        <begin position="69"/>
        <end position="86"/>
    </location>
</feature>
<feature type="compositionally biased region" description="Low complexity" evidence="1">
    <location>
        <begin position="90"/>
        <end position="114"/>
    </location>
</feature>
<protein>
    <recommendedName>
        <fullName evidence="3">Zinc finger, CCHC-type, retrotransposon Gag domain protein</fullName>
    </recommendedName>
</protein>
<gene>
    <name evidence="2" type="ORF">Tci_883272</name>
</gene>
<feature type="region of interest" description="Disordered" evidence="1">
    <location>
        <begin position="157"/>
        <end position="180"/>
    </location>
</feature>
<organism evidence="2">
    <name type="scientific">Tanacetum cinerariifolium</name>
    <name type="common">Dalmatian daisy</name>
    <name type="synonym">Chrysanthemum cinerariifolium</name>
    <dbReference type="NCBI Taxonomy" id="118510"/>
    <lineage>
        <taxon>Eukaryota</taxon>
        <taxon>Viridiplantae</taxon>
        <taxon>Streptophyta</taxon>
        <taxon>Embryophyta</taxon>
        <taxon>Tracheophyta</taxon>
        <taxon>Spermatophyta</taxon>
        <taxon>Magnoliopsida</taxon>
        <taxon>eudicotyledons</taxon>
        <taxon>Gunneridae</taxon>
        <taxon>Pentapetalae</taxon>
        <taxon>asterids</taxon>
        <taxon>campanulids</taxon>
        <taxon>Asterales</taxon>
        <taxon>Asteraceae</taxon>
        <taxon>Asteroideae</taxon>
        <taxon>Anthemideae</taxon>
        <taxon>Anthemidinae</taxon>
        <taxon>Tanacetum</taxon>
    </lineage>
</organism>
<sequence>MSEQQKYERGYHTIRQREDKLTGEFIKRFLGLAGFVRKKAGPSEEQAKHFKWALCDWILDGIMNTEFTDRDFSQRGNDGRSYDRRGSNSGQKSYQQNRNQQYNRSSGSSSQKGYTDYASSPPCDTYGKLHPGRACHRITGACFSYGLTRYMAKDCPKNGRSGSKGNRNDKQLAAKGKVFS</sequence>
<evidence type="ECO:0000256" key="1">
    <source>
        <dbReference type="SAM" id="MobiDB-lite"/>
    </source>
</evidence>
<dbReference type="EMBL" id="BKCJ011258219">
    <property type="protein sequence ID" value="GFD11303.1"/>
    <property type="molecule type" value="Genomic_DNA"/>
</dbReference>
<dbReference type="AlphaFoldDB" id="A0A699TNC6"/>
<name>A0A699TNC6_TANCI</name>
<comment type="caution">
    <text evidence="2">The sequence shown here is derived from an EMBL/GenBank/DDBJ whole genome shotgun (WGS) entry which is preliminary data.</text>
</comment>
<reference evidence="2" key="1">
    <citation type="journal article" date="2019" name="Sci. Rep.">
        <title>Draft genome of Tanacetum cinerariifolium, the natural source of mosquito coil.</title>
        <authorList>
            <person name="Yamashiro T."/>
            <person name="Shiraishi A."/>
            <person name="Satake H."/>
            <person name="Nakayama K."/>
        </authorList>
    </citation>
    <scope>NUCLEOTIDE SEQUENCE</scope>
</reference>
<feature type="non-terminal residue" evidence="2">
    <location>
        <position position="180"/>
    </location>
</feature>
<accession>A0A699TNC6</accession>
<evidence type="ECO:0000313" key="2">
    <source>
        <dbReference type="EMBL" id="GFD11303.1"/>
    </source>
</evidence>
<proteinExistence type="predicted"/>
<feature type="region of interest" description="Disordered" evidence="1">
    <location>
        <begin position="69"/>
        <end position="116"/>
    </location>
</feature>